<gene>
    <name evidence="2" type="ORF">HII31_12433</name>
</gene>
<name>A0A8H6R7W2_9PEZI</name>
<protein>
    <submittedName>
        <fullName evidence="2">Uncharacterized protein</fullName>
    </submittedName>
</protein>
<comment type="caution">
    <text evidence="2">The sequence shown here is derived from an EMBL/GenBank/DDBJ whole genome shotgun (WGS) entry which is preliminary data.</text>
</comment>
<keyword evidence="3" id="KW-1185">Reference proteome</keyword>
<evidence type="ECO:0000256" key="1">
    <source>
        <dbReference type="SAM" id="MobiDB-lite"/>
    </source>
</evidence>
<sequence length="80" mass="9293">MSTPCEADHTNNTKHLGAKENGQKEAKFMQQLWQLCFEKKLVDAPGPPKSKEEKLRDVKKRQQDKKQKDLRKEKEALGML</sequence>
<feature type="region of interest" description="Disordered" evidence="1">
    <location>
        <begin position="1"/>
        <end position="25"/>
    </location>
</feature>
<evidence type="ECO:0000313" key="2">
    <source>
        <dbReference type="EMBL" id="KAF7186191.1"/>
    </source>
</evidence>
<dbReference type="Proteomes" id="UP000660729">
    <property type="component" value="Unassembled WGS sequence"/>
</dbReference>
<organism evidence="2 3">
    <name type="scientific">Pseudocercospora fuligena</name>
    <dbReference type="NCBI Taxonomy" id="685502"/>
    <lineage>
        <taxon>Eukaryota</taxon>
        <taxon>Fungi</taxon>
        <taxon>Dikarya</taxon>
        <taxon>Ascomycota</taxon>
        <taxon>Pezizomycotina</taxon>
        <taxon>Dothideomycetes</taxon>
        <taxon>Dothideomycetidae</taxon>
        <taxon>Mycosphaerellales</taxon>
        <taxon>Mycosphaerellaceae</taxon>
        <taxon>Pseudocercospora</taxon>
    </lineage>
</organism>
<feature type="region of interest" description="Disordered" evidence="1">
    <location>
        <begin position="41"/>
        <end position="80"/>
    </location>
</feature>
<dbReference type="EMBL" id="JABCIY010000261">
    <property type="protein sequence ID" value="KAF7186191.1"/>
    <property type="molecule type" value="Genomic_DNA"/>
</dbReference>
<dbReference type="AlphaFoldDB" id="A0A8H6R7W2"/>
<evidence type="ECO:0000313" key="3">
    <source>
        <dbReference type="Proteomes" id="UP000660729"/>
    </source>
</evidence>
<accession>A0A8H6R7W2</accession>
<feature type="compositionally biased region" description="Basic and acidic residues" evidence="1">
    <location>
        <begin position="49"/>
        <end position="80"/>
    </location>
</feature>
<reference evidence="2" key="1">
    <citation type="submission" date="2020-04" db="EMBL/GenBank/DDBJ databases">
        <title>Draft genome resource of the tomato pathogen Pseudocercospora fuligena.</title>
        <authorList>
            <person name="Zaccaron A."/>
        </authorList>
    </citation>
    <scope>NUCLEOTIDE SEQUENCE</scope>
    <source>
        <strain evidence="2">PF001</strain>
    </source>
</reference>
<proteinExistence type="predicted"/>